<organism evidence="1 2">
    <name type="scientific">Lentinula aff. lateritia</name>
    <dbReference type="NCBI Taxonomy" id="2804960"/>
    <lineage>
        <taxon>Eukaryota</taxon>
        <taxon>Fungi</taxon>
        <taxon>Dikarya</taxon>
        <taxon>Basidiomycota</taxon>
        <taxon>Agaricomycotina</taxon>
        <taxon>Agaricomycetes</taxon>
        <taxon>Agaricomycetidae</taxon>
        <taxon>Agaricales</taxon>
        <taxon>Marasmiineae</taxon>
        <taxon>Omphalotaceae</taxon>
        <taxon>Lentinula</taxon>
    </lineage>
</organism>
<keyword evidence="2" id="KW-1185">Reference proteome</keyword>
<gene>
    <name evidence="1" type="ORF">F5876DRAFT_90818</name>
</gene>
<sequence>MNATYSTLSTTPSSPSITLIMAPITNGRTLFNDIPSGFPEPGKTTVYDTSQTIDLENVPLNGGVLVKTLVLSADPYMRVQMRPADIESYMVIFSLGVGKVIRSEREGFKAGDYVYGLLEYSIPSPDTPIFGIIVFKPEPGLRYSAYIGAGGMPGQTSYYGWKEYANAKAVCHLPSHVFLDLLLSAVFLQGETVFVSGGAGPVGSLVIQLAKQDGLKVIASAGSDEKVQFCKDVGADVAFNYKTTSTLDVLRKEGPLNIYWDNVGGTTLDAAIENAANHARFLECGAISQYNSKEGVKMKNLDQIYARRIILYGFLVSDLAPKWQEEFYKVIPKKLASGEFKFTEDVTNGLENSGQAIRDVQTGTNTGKKVIVVAQE</sequence>
<dbReference type="Proteomes" id="UP001163835">
    <property type="component" value="Unassembled WGS sequence"/>
</dbReference>
<dbReference type="EMBL" id="MU795357">
    <property type="protein sequence ID" value="KAJ3806955.1"/>
    <property type="molecule type" value="Genomic_DNA"/>
</dbReference>
<accession>A0ACC1TR24</accession>
<evidence type="ECO:0000313" key="2">
    <source>
        <dbReference type="Proteomes" id="UP001163835"/>
    </source>
</evidence>
<protein>
    <submittedName>
        <fullName evidence="1">Uncharacterized protein</fullName>
    </submittedName>
</protein>
<name>A0ACC1TR24_9AGAR</name>
<proteinExistence type="predicted"/>
<comment type="caution">
    <text evidence="1">The sequence shown here is derived from an EMBL/GenBank/DDBJ whole genome shotgun (WGS) entry which is preliminary data.</text>
</comment>
<reference evidence="1" key="1">
    <citation type="submission" date="2022-09" db="EMBL/GenBank/DDBJ databases">
        <title>A Global Phylogenomic Analysis of the Shiitake Genus Lentinula.</title>
        <authorList>
            <consortium name="DOE Joint Genome Institute"/>
            <person name="Sierra-Patev S."/>
            <person name="Min B."/>
            <person name="Naranjo-Ortiz M."/>
            <person name="Looney B."/>
            <person name="Konkel Z."/>
            <person name="Slot J.C."/>
            <person name="Sakamoto Y."/>
            <person name="Steenwyk J.L."/>
            <person name="Rokas A."/>
            <person name="Carro J."/>
            <person name="Camarero S."/>
            <person name="Ferreira P."/>
            <person name="Molpeceres G."/>
            <person name="Ruiz-Duenas F.J."/>
            <person name="Serrano A."/>
            <person name="Henrissat B."/>
            <person name="Drula E."/>
            <person name="Hughes K.W."/>
            <person name="Mata J.L."/>
            <person name="Ishikawa N.K."/>
            <person name="Vargas-Isla R."/>
            <person name="Ushijima S."/>
            <person name="Smith C.A."/>
            <person name="Ahrendt S."/>
            <person name="Andreopoulos W."/>
            <person name="He G."/>
            <person name="Labutti K."/>
            <person name="Lipzen A."/>
            <person name="Ng V."/>
            <person name="Riley R."/>
            <person name="Sandor L."/>
            <person name="Barry K."/>
            <person name="Martinez A.T."/>
            <person name="Xiao Y."/>
            <person name="Gibbons J.G."/>
            <person name="Terashima K."/>
            <person name="Grigoriev I.V."/>
            <person name="Hibbett D.S."/>
        </authorList>
    </citation>
    <scope>NUCLEOTIDE SEQUENCE</scope>
    <source>
        <strain evidence="1">TMI1499</strain>
    </source>
</reference>
<evidence type="ECO:0000313" key="1">
    <source>
        <dbReference type="EMBL" id="KAJ3806955.1"/>
    </source>
</evidence>